<protein>
    <recommendedName>
        <fullName evidence="6">Transmembrane protein</fullName>
    </recommendedName>
</protein>
<dbReference type="EMBL" id="JACGWN010000006">
    <property type="protein sequence ID" value="KAL0446934.1"/>
    <property type="molecule type" value="Genomic_DNA"/>
</dbReference>
<dbReference type="GO" id="GO:0010227">
    <property type="term" value="P:floral organ abscission"/>
    <property type="evidence" value="ECO:0007669"/>
    <property type="project" value="InterPro"/>
</dbReference>
<comment type="subcellular location">
    <subcellularLocation>
        <location evidence="1">Secreted</location>
        <location evidence="1">Extracellular space</location>
    </subcellularLocation>
</comment>
<reference evidence="5" key="2">
    <citation type="journal article" date="2024" name="Plant">
        <title>Genomic evolution and insights into agronomic trait innovations of Sesamum species.</title>
        <authorList>
            <person name="Miao H."/>
            <person name="Wang L."/>
            <person name="Qu L."/>
            <person name="Liu H."/>
            <person name="Sun Y."/>
            <person name="Le M."/>
            <person name="Wang Q."/>
            <person name="Wei S."/>
            <person name="Zheng Y."/>
            <person name="Lin W."/>
            <person name="Duan Y."/>
            <person name="Cao H."/>
            <person name="Xiong S."/>
            <person name="Wang X."/>
            <person name="Wei L."/>
            <person name="Li C."/>
            <person name="Ma Q."/>
            <person name="Ju M."/>
            <person name="Zhao R."/>
            <person name="Li G."/>
            <person name="Mu C."/>
            <person name="Tian Q."/>
            <person name="Mei H."/>
            <person name="Zhang T."/>
            <person name="Gao T."/>
            <person name="Zhang H."/>
        </authorList>
    </citation>
    <scope>NUCLEOTIDE SEQUENCE</scope>
    <source>
        <strain evidence="5">KEN1</strain>
    </source>
</reference>
<feature type="signal peptide" evidence="4">
    <location>
        <begin position="1"/>
        <end position="28"/>
    </location>
</feature>
<dbReference type="PANTHER" id="PTHR33599">
    <property type="entry name" value="PROTEIN IDA-LIKE 5"/>
    <property type="match status" value="1"/>
</dbReference>
<dbReference type="AlphaFoldDB" id="A0AAW2WZ69"/>
<evidence type="ECO:0008006" key="6">
    <source>
        <dbReference type="Google" id="ProtNLM"/>
    </source>
</evidence>
<evidence type="ECO:0000256" key="3">
    <source>
        <dbReference type="ARBA" id="ARBA00022729"/>
    </source>
</evidence>
<feature type="chain" id="PRO_5043397012" description="Transmembrane protein" evidence="4">
    <location>
        <begin position="29"/>
        <end position="92"/>
    </location>
</feature>
<evidence type="ECO:0000256" key="1">
    <source>
        <dbReference type="ARBA" id="ARBA00004239"/>
    </source>
</evidence>
<evidence type="ECO:0000256" key="2">
    <source>
        <dbReference type="ARBA" id="ARBA00022525"/>
    </source>
</evidence>
<name>A0AAW2WZ69_9LAMI</name>
<gene>
    <name evidence="5" type="ORF">Slati_1821300</name>
</gene>
<organism evidence="5">
    <name type="scientific">Sesamum latifolium</name>
    <dbReference type="NCBI Taxonomy" id="2727402"/>
    <lineage>
        <taxon>Eukaryota</taxon>
        <taxon>Viridiplantae</taxon>
        <taxon>Streptophyta</taxon>
        <taxon>Embryophyta</taxon>
        <taxon>Tracheophyta</taxon>
        <taxon>Spermatophyta</taxon>
        <taxon>Magnoliopsida</taxon>
        <taxon>eudicotyledons</taxon>
        <taxon>Gunneridae</taxon>
        <taxon>Pentapetalae</taxon>
        <taxon>asterids</taxon>
        <taxon>lamiids</taxon>
        <taxon>Lamiales</taxon>
        <taxon>Pedaliaceae</taxon>
        <taxon>Sesamum</taxon>
    </lineage>
</organism>
<reference evidence="5" key="1">
    <citation type="submission" date="2020-06" db="EMBL/GenBank/DDBJ databases">
        <authorList>
            <person name="Li T."/>
            <person name="Hu X."/>
            <person name="Zhang T."/>
            <person name="Song X."/>
            <person name="Zhang H."/>
            <person name="Dai N."/>
            <person name="Sheng W."/>
            <person name="Hou X."/>
            <person name="Wei L."/>
        </authorList>
    </citation>
    <scope>NUCLEOTIDE SEQUENCE</scope>
    <source>
        <strain evidence="5">KEN1</strain>
        <tissue evidence="5">Leaf</tissue>
    </source>
</reference>
<dbReference type="GO" id="GO:0005576">
    <property type="term" value="C:extracellular region"/>
    <property type="evidence" value="ECO:0007669"/>
    <property type="project" value="UniProtKB-SubCell"/>
</dbReference>
<proteinExistence type="predicted"/>
<comment type="caution">
    <text evidence="5">The sequence shown here is derived from an EMBL/GenBank/DDBJ whole genome shotgun (WGS) entry which is preliminary data.</text>
</comment>
<sequence>MAISCFSWKTLISITVLVVLLLSDSCVATRPGRTMTMMSVKDEVDDVSAMALKYFQDKEKLAADGLYFTRLPKGVPIPPSGPSNRHNSLPQD</sequence>
<evidence type="ECO:0000256" key="4">
    <source>
        <dbReference type="SAM" id="SignalP"/>
    </source>
</evidence>
<keyword evidence="3 4" id="KW-0732">Signal</keyword>
<dbReference type="PANTHER" id="PTHR33599:SF20">
    <property type="entry name" value="PROTEIN IDA"/>
    <property type="match status" value="1"/>
</dbReference>
<dbReference type="InterPro" id="IPR039639">
    <property type="entry name" value="IDA-like"/>
</dbReference>
<evidence type="ECO:0000313" key="5">
    <source>
        <dbReference type="EMBL" id="KAL0446934.1"/>
    </source>
</evidence>
<accession>A0AAW2WZ69</accession>
<keyword evidence="2" id="KW-0964">Secreted</keyword>